<protein>
    <submittedName>
        <fullName evidence="10">Adenylate and guanylate cyclase catalytic domain-containing protein</fullName>
    </submittedName>
</protein>
<dbReference type="PROSITE" id="PS50885">
    <property type="entry name" value="HAMP"/>
    <property type="match status" value="1"/>
</dbReference>
<dbReference type="EMBL" id="CP061799">
    <property type="protein sequence ID" value="QTA81132.1"/>
    <property type="molecule type" value="Genomic_DNA"/>
</dbReference>
<evidence type="ECO:0000256" key="3">
    <source>
        <dbReference type="ARBA" id="ARBA00022475"/>
    </source>
</evidence>
<dbReference type="PANTHER" id="PTHR43081:SF1">
    <property type="entry name" value="ADENYLATE CYCLASE, TERMINAL-DIFFERENTIATION SPECIFIC"/>
    <property type="match status" value="1"/>
</dbReference>
<evidence type="ECO:0000259" key="9">
    <source>
        <dbReference type="PROSITE" id="PS50885"/>
    </source>
</evidence>
<dbReference type="AlphaFoldDB" id="A0A975GHB0"/>
<feature type="domain" description="Guanylate cyclase" evidence="8">
    <location>
        <begin position="460"/>
        <end position="592"/>
    </location>
</feature>
<dbReference type="SMART" id="SM00044">
    <property type="entry name" value="CYCc"/>
    <property type="match status" value="1"/>
</dbReference>
<dbReference type="PANTHER" id="PTHR43081">
    <property type="entry name" value="ADENYLATE CYCLASE, TERMINAL-DIFFERENTIATION SPECIFIC-RELATED"/>
    <property type="match status" value="1"/>
</dbReference>
<accession>A0A975GHB0</accession>
<keyword evidence="5 7" id="KW-1133">Transmembrane helix</keyword>
<organism evidence="10 11">
    <name type="scientific">Desulfonema limicola</name>
    <dbReference type="NCBI Taxonomy" id="45656"/>
    <lineage>
        <taxon>Bacteria</taxon>
        <taxon>Pseudomonadati</taxon>
        <taxon>Thermodesulfobacteriota</taxon>
        <taxon>Desulfobacteria</taxon>
        <taxon>Desulfobacterales</taxon>
        <taxon>Desulfococcaceae</taxon>
        <taxon>Desulfonema</taxon>
    </lineage>
</organism>
<dbReference type="KEGG" id="dli:dnl_34610"/>
<dbReference type="Proteomes" id="UP000663720">
    <property type="component" value="Chromosome"/>
</dbReference>
<dbReference type="InterPro" id="IPR029151">
    <property type="entry name" value="Sensor-like_sf"/>
</dbReference>
<dbReference type="FunFam" id="3.30.70.1230:FF:000016">
    <property type="entry name" value="Adenylate/guanylate cyclase domain-containing protein"/>
    <property type="match status" value="1"/>
</dbReference>
<dbReference type="SUPFAM" id="SSF55073">
    <property type="entry name" value="Nucleotide cyclase"/>
    <property type="match status" value="1"/>
</dbReference>
<sequence>MNKKFKISIQTSVILLLFFLIIPLSSLIMLITYFTSADSVSRLSASLMESIASQTIDKSLNYLSPARRGLDLSRGLAKADIIKSEEFEEVERYFRQLLDQYPEFIMLNYGVENGNFMMVKRMPDNSYSTKWISRQEKWAVTKWIHDNPVWEKNFKNIKEDIDKAYDPRKRPWYIKAKTQGRAVWTDAYIFFSDRKPGISCASPIYSFNKDELTGVVGVDMGIEELSNFIGRLEIGKHGKAFIINQKGELIAYPVLREEDIAQIVQEKVVNGQTKIVFQPVLGCSDQALVSSYKALTADMKNSDNFITISQQHPVRFKHNKETYIGTYKPFPKDSDWQWIIGVIAPENDFMGDIKKNNIITIVISLSALVISLIVGIFLTRRITKPLKTLSDEAMYIRDLNLTPRVQVASNLVEIMNMAESFENMKKGLRSFEKYVPSELVRMLLKNQSEADLGVKKQELTILFSDIQGFTSISEKLDPELLVRMLGEYLNELSTIIHKQYGTVDKYIGDAIMAFWGAPRIIEQHAVQACRAALLCNEKLKELNKKWSQAGKPVLNTRFGINTGVVLVGNIGCDTRMDYTIIGDHVNLASRLEGINKVYGTNIIISGNTAKLIKDVLAFRLLDFVAVAGKSEPTAIYELICEKDKLDKETILFIKNYSFGIKHYKKREWAKALSLFEYAAKLRPDDKPSKLLHERCEQYAENPPPDDWTGVFVLKGK</sequence>
<evidence type="ECO:0000313" key="10">
    <source>
        <dbReference type="EMBL" id="QTA81132.1"/>
    </source>
</evidence>
<evidence type="ECO:0000256" key="4">
    <source>
        <dbReference type="ARBA" id="ARBA00022692"/>
    </source>
</evidence>
<gene>
    <name evidence="10" type="ORF">dnl_34610</name>
</gene>
<dbReference type="InterPro" id="IPR033479">
    <property type="entry name" value="dCache_1"/>
</dbReference>
<dbReference type="CDD" id="cd12913">
    <property type="entry name" value="PDC1_MCP_like"/>
    <property type="match status" value="1"/>
</dbReference>
<comment type="similarity">
    <text evidence="2">Belongs to the adenylyl cyclase class-3 family.</text>
</comment>
<dbReference type="SUPFAM" id="SSF103190">
    <property type="entry name" value="Sensory domain-like"/>
    <property type="match status" value="1"/>
</dbReference>
<evidence type="ECO:0000313" key="11">
    <source>
        <dbReference type="Proteomes" id="UP000663720"/>
    </source>
</evidence>
<dbReference type="Pfam" id="PF02743">
    <property type="entry name" value="dCache_1"/>
    <property type="match status" value="1"/>
</dbReference>
<evidence type="ECO:0000256" key="1">
    <source>
        <dbReference type="ARBA" id="ARBA00004651"/>
    </source>
</evidence>
<dbReference type="InterPro" id="IPR001054">
    <property type="entry name" value="A/G_cyclase"/>
</dbReference>
<feature type="domain" description="HAMP" evidence="9">
    <location>
        <begin position="380"/>
        <end position="433"/>
    </location>
</feature>
<dbReference type="InterPro" id="IPR050697">
    <property type="entry name" value="Adenylyl/Guanylyl_Cyclase_3/4"/>
</dbReference>
<dbReference type="GO" id="GO:0004016">
    <property type="term" value="F:adenylate cyclase activity"/>
    <property type="evidence" value="ECO:0007669"/>
    <property type="project" value="UniProtKB-ARBA"/>
</dbReference>
<reference evidence="10" key="1">
    <citation type="journal article" date="2021" name="Microb. Physiol.">
        <title>Proteogenomic Insights into the Physiology of Marine, Sulfate-Reducing, Filamentous Desulfonema limicola and Desulfonema magnum.</title>
        <authorList>
            <person name="Schnaars V."/>
            <person name="Wohlbrand L."/>
            <person name="Scheve S."/>
            <person name="Hinrichs C."/>
            <person name="Reinhardt R."/>
            <person name="Rabus R."/>
        </authorList>
    </citation>
    <scope>NUCLEOTIDE SEQUENCE</scope>
    <source>
        <strain evidence="10">5ac10</strain>
    </source>
</reference>
<dbReference type="GO" id="GO:0035556">
    <property type="term" value="P:intracellular signal transduction"/>
    <property type="evidence" value="ECO:0007669"/>
    <property type="project" value="InterPro"/>
</dbReference>
<dbReference type="Gene3D" id="1.10.8.500">
    <property type="entry name" value="HAMP domain in histidine kinase"/>
    <property type="match status" value="1"/>
</dbReference>
<dbReference type="GO" id="GO:0005886">
    <property type="term" value="C:plasma membrane"/>
    <property type="evidence" value="ECO:0007669"/>
    <property type="project" value="UniProtKB-SubCell"/>
</dbReference>
<keyword evidence="4 7" id="KW-0812">Transmembrane</keyword>
<evidence type="ECO:0000259" key="8">
    <source>
        <dbReference type="PROSITE" id="PS50125"/>
    </source>
</evidence>
<feature type="transmembrane region" description="Helical" evidence="7">
    <location>
        <begin position="12"/>
        <end position="34"/>
    </location>
</feature>
<dbReference type="Pfam" id="PF00211">
    <property type="entry name" value="Guanylate_cyc"/>
    <property type="match status" value="1"/>
</dbReference>
<keyword evidence="6 7" id="KW-0472">Membrane</keyword>
<name>A0A975GHB0_9BACT</name>
<dbReference type="InterPro" id="IPR029787">
    <property type="entry name" value="Nucleotide_cyclase"/>
</dbReference>
<evidence type="ECO:0000256" key="2">
    <source>
        <dbReference type="ARBA" id="ARBA00005381"/>
    </source>
</evidence>
<evidence type="ECO:0000256" key="7">
    <source>
        <dbReference type="SAM" id="Phobius"/>
    </source>
</evidence>
<comment type="subcellular location">
    <subcellularLocation>
        <location evidence="1">Cell membrane</location>
        <topology evidence="1">Multi-pass membrane protein</topology>
    </subcellularLocation>
</comment>
<feature type="transmembrane region" description="Helical" evidence="7">
    <location>
        <begin position="358"/>
        <end position="378"/>
    </location>
</feature>
<keyword evidence="11" id="KW-1185">Reference proteome</keyword>
<evidence type="ECO:0000256" key="6">
    <source>
        <dbReference type="ARBA" id="ARBA00023136"/>
    </source>
</evidence>
<dbReference type="RefSeq" id="WP_207687201.1">
    <property type="nucleotide sequence ID" value="NZ_CP061799.1"/>
</dbReference>
<evidence type="ECO:0000256" key="5">
    <source>
        <dbReference type="ARBA" id="ARBA00022989"/>
    </source>
</evidence>
<dbReference type="Gene3D" id="3.30.450.20">
    <property type="entry name" value="PAS domain"/>
    <property type="match status" value="2"/>
</dbReference>
<dbReference type="GO" id="GO:0006171">
    <property type="term" value="P:cAMP biosynthetic process"/>
    <property type="evidence" value="ECO:0007669"/>
    <property type="project" value="TreeGrafter"/>
</dbReference>
<dbReference type="CDD" id="cd06225">
    <property type="entry name" value="HAMP"/>
    <property type="match status" value="1"/>
</dbReference>
<dbReference type="Gene3D" id="3.30.70.1230">
    <property type="entry name" value="Nucleotide cyclase"/>
    <property type="match status" value="1"/>
</dbReference>
<proteinExistence type="inferred from homology"/>
<keyword evidence="3" id="KW-1003">Cell membrane</keyword>
<dbReference type="InterPro" id="IPR003660">
    <property type="entry name" value="HAMP_dom"/>
</dbReference>
<dbReference type="PROSITE" id="PS50125">
    <property type="entry name" value="GUANYLATE_CYCLASE_2"/>
    <property type="match status" value="1"/>
</dbReference>
<dbReference type="CDD" id="cd07302">
    <property type="entry name" value="CHD"/>
    <property type="match status" value="1"/>
</dbReference>